<accession>A0A915JI86</accession>
<organism evidence="1 2">
    <name type="scientific">Romanomermis culicivorax</name>
    <name type="common">Nematode worm</name>
    <dbReference type="NCBI Taxonomy" id="13658"/>
    <lineage>
        <taxon>Eukaryota</taxon>
        <taxon>Metazoa</taxon>
        <taxon>Ecdysozoa</taxon>
        <taxon>Nematoda</taxon>
        <taxon>Enoplea</taxon>
        <taxon>Dorylaimia</taxon>
        <taxon>Mermithida</taxon>
        <taxon>Mermithoidea</taxon>
        <taxon>Mermithidae</taxon>
        <taxon>Romanomermis</taxon>
    </lineage>
</organism>
<name>A0A915JI86_ROMCU</name>
<protein>
    <submittedName>
        <fullName evidence="2">Uncharacterized protein</fullName>
    </submittedName>
</protein>
<sequence>MKLVTTWTTLTNMQSNNLVFKPRDVHIFENLCFKICLLEVYLGTPILCDSGKDHQVRRFMPQAIRFHPNKKSLVQCIGIVAFYNWTKEAIKENQI</sequence>
<keyword evidence="1" id="KW-1185">Reference proteome</keyword>
<evidence type="ECO:0000313" key="2">
    <source>
        <dbReference type="WBParaSite" id="nRc.2.0.1.t25859-RA"/>
    </source>
</evidence>
<dbReference type="Proteomes" id="UP000887565">
    <property type="component" value="Unplaced"/>
</dbReference>
<proteinExistence type="predicted"/>
<reference evidence="2" key="1">
    <citation type="submission" date="2022-11" db="UniProtKB">
        <authorList>
            <consortium name="WormBaseParasite"/>
        </authorList>
    </citation>
    <scope>IDENTIFICATION</scope>
</reference>
<dbReference type="WBParaSite" id="nRc.2.0.1.t25859-RA">
    <property type="protein sequence ID" value="nRc.2.0.1.t25859-RA"/>
    <property type="gene ID" value="nRc.2.0.1.g25859"/>
</dbReference>
<dbReference type="AlphaFoldDB" id="A0A915JI86"/>
<evidence type="ECO:0000313" key="1">
    <source>
        <dbReference type="Proteomes" id="UP000887565"/>
    </source>
</evidence>